<dbReference type="FunFam" id="3.30.160.20:FF:000030">
    <property type="entry name" value="NFKB repressing factor"/>
    <property type="match status" value="1"/>
</dbReference>
<feature type="compositionally biased region" description="Polar residues" evidence="4">
    <location>
        <begin position="553"/>
        <end position="575"/>
    </location>
</feature>
<feature type="compositionally biased region" description="Polar residues" evidence="4">
    <location>
        <begin position="110"/>
        <end position="119"/>
    </location>
</feature>
<dbReference type="PROSITE" id="PS51061">
    <property type="entry name" value="R3H"/>
    <property type="match status" value="1"/>
</dbReference>
<dbReference type="GO" id="GO:0005730">
    <property type="term" value="C:nucleolus"/>
    <property type="evidence" value="ECO:0007669"/>
    <property type="project" value="TreeGrafter"/>
</dbReference>
<dbReference type="SUPFAM" id="SSF54768">
    <property type="entry name" value="dsRNA-binding domain-like"/>
    <property type="match status" value="2"/>
</dbReference>
<dbReference type="Gene3D" id="3.30.1370.50">
    <property type="entry name" value="R3H-like domain"/>
    <property type="match status" value="1"/>
</dbReference>
<name>A0A6P7YLG4_9AMPH</name>
<evidence type="ECO:0000256" key="4">
    <source>
        <dbReference type="SAM" id="MobiDB-lite"/>
    </source>
</evidence>
<sequence length="833" mass="94728">MAGALWRRLQTSEPQPQTPPLVSLEQYRQYQESDDHWRARKEFITRHLPNYPDWKRDQLLALSMVWSNHVFMGCRYGEQLMQNVLQMAEGIDVGEMPSYELVLGAKGTKRQSPTDTGQEPSKKQATAEIRTRPRFEPVHFVASTTKEEDNKLNTNKKRSSDSWPLNSFGGFLTESSEDVALDSSKKEGMNMQDHSQPQEIMPFIYDYDFSLSSTSDFQSKSSNESGNFMTKMEQNYSAKFESHCSTLSKNFRATVLGMWTDGVKQGRKGFGFKRIRRRSRKGRVGRVLESYQSDSADSLTLVEKKQALIKQLSVTVTSNLSNPEMVSDPDKVNYAFVLSRSIQACKTNPEYIYVPLKEIPSADLPKNKNLPADGYACEVRCQNVYITTGFSGSKNGSRDRAAEQAVKLLMNPVEVRIVQRKFNHNYQDDIVVCPCDIPTCEFPPALKQLEDLQLNSKDSIDESQAVETSKILIEANHWPNFVLTENASGAIGILNNSAAFNKMVIEYKYDLMPSRAWRCRVFLQDHCLAEGFGNKKTSKHEAAEEAVKVLRKIQSNNPNRKTAQTKAPGSSSANSNKRKDLKDLVVYENSTNSVCTLNDTAQFNKITVEYVFERLTDLQWKCKVFLENQFVAEAIDLKKNVKHIAAEEAVRILKRTQPTVINNLKKSSPTDEAISRNQIRGRSAEESYRQRIKEDNIGNQLLRKMGWTGGGLGKEGEGIAEPISVKEQFSREGLGLDQEKGNQISKRDIEEILKNYACSYNQEDLTFSTELNNDERKQIHQIAQKYGLKSKSHGQGRSRFLVVSRKRRKEDLIDQLKQEGQVGRYELVMPDTF</sequence>
<dbReference type="SMART" id="SM00393">
    <property type="entry name" value="R3H"/>
    <property type="match status" value="1"/>
</dbReference>
<dbReference type="GO" id="GO:0005654">
    <property type="term" value="C:nucleoplasm"/>
    <property type="evidence" value="ECO:0007669"/>
    <property type="project" value="TreeGrafter"/>
</dbReference>
<protein>
    <submittedName>
        <fullName evidence="9">NF-kappa-B-repressing factor</fullName>
    </submittedName>
</protein>
<feature type="region of interest" description="Disordered" evidence="4">
    <location>
        <begin position="553"/>
        <end position="576"/>
    </location>
</feature>
<dbReference type="CDD" id="cd02640">
    <property type="entry name" value="R3H_NRF"/>
    <property type="match status" value="1"/>
</dbReference>
<dbReference type="InParanoid" id="A0A6P7YLG4"/>
<feature type="region of interest" description="Disordered" evidence="4">
    <location>
        <begin position="667"/>
        <end position="686"/>
    </location>
</feature>
<keyword evidence="8" id="KW-1185">Reference proteome</keyword>
<comment type="similarity">
    <text evidence="2">Belongs to the CARF family.</text>
</comment>
<feature type="domain" description="R3H" evidence="6">
    <location>
        <begin position="743"/>
        <end position="807"/>
    </location>
</feature>
<dbReference type="FunFam" id="3.30.1370.50:FF:000004">
    <property type="entry name" value="NFKB repressing factor"/>
    <property type="match status" value="1"/>
</dbReference>
<dbReference type="InterPro" id="IPR021859">
    <property type="entry name" value="XTBD"/>
</dbReference>
<dbReference type="AlphaFoldDB" id="A0A6P7YLG4"/>
<dbReference type="PROSITE" id="PS50174">
    <property type="entry name" value="G_PATCH"/>
    <property type="match status" value="1"/>
</dbReference>
<dbReference type="PANTHER" id="PTHR16148">
    <property type="entry name" value="NF-KAPPA-B-REPRESSING FACTOR-RELATED"/>
    <property type="match status" value="1"/>
</dbReference>
<dbReference type="Pfam" id="PF11952">
    <property type="entry name" value="XTBD"/>
    <property type="match status" value="1"/>
</dbReference>
<dbReference type="PANTHER" id="PTHR16148:SF15">
    <property type="entry name" value="NF-KAPPA-B-REPRESSING FACTOR"/>
    <property type="match status" value="1"/>
</dbReference>
<comment type="subcellular location">
    <subcellularLocation>
        <location evidence="1">Nucleus</location>
        <location evidence="1">Nucleoplasm</location>
    </subcellularLocation>
</comment>
<dbReference type="InterPro" id="IPR058828">
    <property type="entry name" value="DSRM_CARF/NKRF"/>
</dbReference>
<feature type="region of interest" description="Disordered" evidence="4">
    <location>
        <begin position="1"/>
        <end position="20"/>
    </location>
</feature>
<dbReference type="FunCoup" id="A0A6P7YLG4">
    <property type="interactions" value="2465"/>
</dbReference>
<keyword evidence="3" id="KW-0539">Nucleus</keyword>
<proteinExistence type="inferred from homology"/>
<dbReference type="CTD" id="55922"/>
<dbReference type="RefSeq" id="XP_030065838.1">
    <property type="nucleotide sequence ID" value="XM_030209978.1"/>
</dbReference>
<dbReference type="GeneID" id="115474491"/>
<dbReference type="Pfam" id="PF01585">
    <property type="entry name" value="G-patch"/>
    <property type="match status" value="1"/>
</dbReference>
<accession>A0A6P7YLG4</accession>
<gene>
    <name evidence="9" type="primary">NKRF</name>
</gene>
<dbReference type="InterPro" id="IPR036867">
    <property type="entry name" value="R3H_dom_sf"/>
</dbReference>
<evidence type="ECO:0000259" key="6">
    <source>
        <dbReference type="PROSITE" id="PS51061"/>
    </source>
</evidence>
<evidence type="ECO:0000313" key="9">
    <source>
        <dbReference type="RefSeq" id="XP_030065838.1"/>
    </source>
</evidence>
<evidence type="ECO:0000256" key="3">
    <source>
        <dbReference type="ARBA" id="ARBA00023242"/>
    </source>
</evidence>
<feature type="region of interest" description="Disordered" evidence="4">
    <location>
        <begin position="106"/>
        <end position="127"/>
    </location>
</feature>
<evidence type="ECO:0000256" key="1">
    <source>
        <dbReference type="ARBA" id="ARBA00004642"/>
    </source>
</evidence>
<dbReference type="SUPFAM" id="SSF82708">
    <property type="entry name" value="R3H domain"/>
    <property type="match status" value="1"/>
</dbReference>
<dbReference type="Gene3D" id="3.30.160.20">
    <property type="match status" value="1"/>
</dbReference>
<organism evidence="8 9">
    <name type="scientific">Microcaecilia unicolor</name>
    <dbReference type="NCBI Taxonomy" id="1415580"/>
    <lineage>
        <taxon>Eukaryota</taxon>
        <taxon>Metazoa</taxon>
        <taxon>Chordata</taxon>
        <taxon>Craniata</taxon>
        <taxon>Vertebrata</taxon>
        <taxon>Euteleostomi</taxon>
        <taxon>Amphibia</taxon>
        <taxon>Gymnophiona</taxon>
        <taxon>Siphonopidae</taxon>
        <taxon>Microcaecilia</taxon>
    </lineage>
</organism>
<evidence type="ECO:0000259" key="5">
    <source>
        <dbReference type="PROSITE" id="PS50174"/>
    </source>
</evidence>
<dbReference type="InterPro" id="IPR000467">
    <property type="entry name" value="G_patch_dom"/>
</dbReference>
<dbReference type="SMART" id="SM00443">
    <property type="entry name" value="G_patch"/>
    <property type="match status" value="1"/>
</dbReference>
<dbReference type="InterPro" id="IPR001374">
    <property type="entry name" value="R3H_dom"/>
</dbReference>
<dbReference type="GO" id="GO:0003676">
    <property type="term" value="F:nucleic acid binding"/>
    <property type="evidence" value="ECO:0007669"/>
    <property type="project" value="UniProtKB-UniRule"/>
</dbReference>
<dbReference type="OrthoDB" id="29523at2759"/>
<dbReference type="Pfam" id="PF26535">
    <property type="entry name" value="DSRM_CARF"/>
    <property type="match status" value="1"/>
</dbReference>
<dbReference type="Pfam" id="PF01424">
    <property type="entry name" value="R3H"/>
    <property type="match status" value="1"/>
</dbReference>
<feature type="domain" description="G-patch" evidence="5">
    <location>
        <begin position="694"/>
        <end position="739"/>
    </location>
</feature>
<evidence type="ECO:0000259" key="7">
    <source>
        <dbReference type="PROSITE" id="PS51827"/>
    </source>
</evidence>
<feature type="domain" description="XRN2-binding (XTBD)" evidence="7">
    <location>
        <begin position="24"/>
        <end position="116"/>
    </location>
</feature>
<dbReference type="KEGG" id="muo:115474491"/>
<evidence type="ECO:0000313" key="8">
    <source>
        <dbReference type="Proteomes" id="UP000515156"/>
    </source>
</evidence>
<dbReference type="InterPro" id="IPR034071">
    <property type="entry name" value="R3H_NRF"/>
</dbReference>
<dbReference type="PROSITE" id="PS51827">
    <property type="entry name" value="XTBD"/>
    <property type="match status" value="1"/>
</dbReference>
<dbReference type="Proteomes" id="UP000515156">
    <property type="component" value="Chromosome 7"/>
</dbReference>
<reference evidence="9" key="1">
    <citation type="submission" date="2025-08" db="UniProtKB">
        <authorList>
            <consortium name="RefSeq"/>
        </authorList>
    </citation>
    <scope>IDENTIFICATION</scope>
</reference>
<evidence type="ECO:0000256" key="2">
    <source>
        <dbReference type="ARBA" id="ARBA00010053"/>
    </source>
</evidence>